<feature type="transmembrane region" description="Helical" evidence="9">
    <location>
        <begin position="58"/>
        <end position="83"/>
    </location>
</feature>
<sequence length="372" mass="38287">MAKVQGRRVAEVCAVAGLAAVVAADGALAGYPVAAVVPPVVAAAALVLRSWVPRVVLVVAVLGLVAHAAVVTPGPVATLPVLVAIYTAVRAGRRVFTVCVVAPVVVATVAQAVVGARDPLREAIAAAVLPVGWLVAAAVLGEVFRQYRAYVRSVEERAVEAERTREEVAARRAGEERLRIARELHDSLTHAIAVIKLQAGVAVHLAGKRGEVVSPELAAIQQAAGEANRELRATLGLLRDDAADGRRGVGALGELVERSRAAGVVATLSVEGDGGGLPVTVDRTVYRVVQESLTNVARHAPRSRACVSVRVGEDAVEVRVEDDGPAVVPGEAGWGLAGMAERVQALGGRLEAAPRSAGGFGVRAVLPVEVEA</sequence>
<evidence type="ECO:0000256" key="9">
    <source>
        <dbReference type="SAM" id="Phobius"/>
    </source>
</evidence>
<keyword evidence="9" id="KW-0472">Membrane</keyword>
<dbReference type="PANTHER" id="PTHR24421">
    <property type="entry name" value="NITRATE/NITRITE SENSOR PROTEIN NARX-RELATED"/>
    <property type="match status" value="1"/>
</dbReference>
<evidence type="ECO:0000256" key="7">
    <source>
        <dbReference type="ARBA" id="ARBA00022840"/>
    </source>
</evidence>
<keyword evidence="9" id="KW-1133">Transmembrane helix</keyword>
<keyword evidence="5" id="KW-0547">Nucleotide-binding</keyword>
<evidence type="ECO:0000256" key="3">
    <source>
        <dbReference type="ARBA" id="ARBA00022553"/>
    </source>
</evidence>
<evidence type="ECO:0000259" key="10">
    <source>
        <dbReference type="SMART" id="SM00387"/>
    </source>
</evidence>
<feature type="transmembrane region" description="Helical" evidence="9">
    <location>
        <begin position="95"/>
        <end position="117"/>
    </location>
</feature>
<reference evidence="11 12" key="1">
    <citation type="journal article" date="2013" name="Stand. Genomic Sci.">
        <title>Genomic Encyclopedia of Type Strains, Phase I: The one thousand microbial genomes (KMG-I) project.</title>
        <authorList>
            <person name="Kyrpides N.C."/>
            <person name="Woyke T."/>
            <person name="Eisen J.A."/>
            <person name="Garrity G."/>
            <person name="Lilburn T.G."/>
            <person name="Beck B.J."/>
            <person name="Whitman W.B."/>
            <person name="Hugenholtz P."/>
            <person name="Klenk H.P."/>
        </authorList>
    </citation>
    <scope>NUCLEOTIDE SEQUENCE [LARGE SCALE GENOMIC DNA]</scope>
    <source>
        <strain evidence="11 12">DSM 45044</strain>
    </source>
</reference>
<evidence type="ECO:0000313" key="11">
    <source>
        <dbReference type="EMBL" id="TWJ15962.1"/>
    </source>
</evidence>
<dbReference type="EC" id="2.7.13.3" evidence="2"/>
<keyword evidence="6 11" id="KW-0418">Kinase</keyword>
<evidence type="ECO:0000313" key="12">
    <source>
        <dbReference type="Proteomes" id="UP000321617"/>
    </source>
</evidence>
<keyword evidence="9" id="KW-0812">Transmembrane</keyword>
<dbReference type="GO" id="GO:0000155">
    <property type="term" value="F:phosphorelay sensor kinase activity"/>
    <property type="evidence" value="ECO:0007669"/>
    <property type="project" value="InterPro"/>
</dbReference>
<dbReference type="CDD" id="cd16917">
    <property type="entry name" value="HATPase_UhpB-NarQ-NarX-like"/>
    <property type="match status" value="1"/>
</dbReference>
<proteinExistence type="predicted"/>
<dbReference type="GO" id="GO:0005524">
    <property type="term" value="F:ATP binding"/>
    <property type="evidence" value="ECO:0007669"/>
    <property type="project" value="UniProtKB-KW"/>
</dbReference>
<evidence type="ECO:0000256" key="5">
    <source>
        <dbReference type="ARBA" id="ARBA00022741"/>
    </source>
</evidence>
<dbReference type="Proteomes" id="UP000321617">
    <property type="component" value="Unassembled WGS sequence"/>
</dbReference>
<dbReference type="EMBL" id="VLLL01000005">
    <property type="protein sequence ID" value="TWJ15962.1"/>
    <property type="molecule type" value="Genomic_DNA"/>
</dbReference>
<comment type="caution">
    <text evidence="11">The sequence shown here is derived from an EMBL/GenBank/DDBJ whole genome shotgun (WGS) entry which is preliminary data.</text>
</comment>
<dbReference type="GO" id="GO:0046983">
    <property type="term" value="F:protein dimerization activity"/>
    <property type="evidence" value="ECO:0007669"/>
    <property type="project" value="InterPro"/>
</dbReference>
<keyword evidence="7" id="KW-0067">ATP-binding</keyword>
<gene>
    <name evidence="11" type="ORF">LX16_1682</name>
</gene>
<keyword evidence="4" id="KW-0808">Transferase</keyword>
<dbReference type="Gene3D" id="3.30.565.10">
    <property type="entry name" value="Histidine kinase-like ATPase, C-terminal domain"/>
    <property type="match status" value="1"/>
</dbReference>
<accession>A0A562VDM3</accession>
<feature type="domain" description="Histidine kinase/HSP90-like ATPase" evidence="10">
    <location>
        <begin position="280"/>
        <end position="370"/>
    </location>
</feature>
<dbReference type="SUPFAM" id="SSF55874">
    <property type="entry name" value="ATPase domain of HSP90 chaperone/DNA topoisomerase II/histidine kinase"/>
    <property type="match status" value="1"/>
</dbReference>
<dbReference type="Pfam" id="PF02518">
    <property type="entry name" value="HATPase_c"/>
    <property type="match status" value="1"/>
</dbReference>
<dbReference type="InterPro" id="IPR036890">
    <property type="entry name" value="HATPase_C_sf"/>
</dbReference>
<name>A0A562VDM3_9ACTN</name>
<evidence type="ECO:0000256" key="2">
    <source>
        <dbReference type="ARBA" id="ARBA00012438"/>
    </source>
</evidence>
<dbReference type="RefSeq" id="WP_147135533.1">
    <property type="nucleotide sequence ID" value="NZ_BAABIJ010000001.1"/>
</dbReference>
<dbReference type="InterPro" id="IPR050482">
    <property type="entry name" value="Sensor_HK_TwoCompSys"/>
</dbReference>
<evidence type="ECO:0000256" key="8">
    <source>
        <dbReference type="ARBA" id="ARBA00023012"/>
    </source>
</evidence>
<dbReference type="GO" id="GO:0016020">
    <property type="term" value="C:membrane"/>
    <property type="evidence" value="ECO:0007669"/>
    <property type="project" value="InterPro"/>
</dbReference>
<evidence type="ECO:0000256" key="1">
    <source>
        <dbReference type="ARBA" id="ARBA00000085"/>
    </source>
</evidence>
<dbReference type="Gene3D" id="1.20.5.1930">
    <property type="match status" value="1"/>
</dbReference>
<feature type="transmembrane region" description="Helical" evidence="9">
    <location>
        <begin position="123"/>
        <end position="144"/>
    </location>
</feature>
<keyword evidence="8" id="KW-0902">Two-component regulatory system</keyword>
<protein>
    <recommendedName>
        <fullName evidence="2">histidine kinase</fullName>
        <ecNumber evidence="2">2.7.13.3</ecNumber>
    </recommendedName>
</protein>
<keyword evidence="12" id="KW-1185">Reference proteome</keyword>
<evidence type="ECO:0000256" key="6">
    <source>
        <dbReference type="ARBA" id="ARBA00022777"/>
    </source>
</evidence>
<evidence type="ECO:0000256" key="4">
    <source>
        <dbReference type="ARBA" id="ARBA00022679"/>
    </source>
</evidence>
<dbReference type="AlphaFoldDB" id="A0A562VDM3"/>
<keyword evidence="3" id="KW-0597">Phosphoprotein</keyword>
<dbReference type="PANTHER" id="PTHR24421:SF10">
    <property type="entry name" value="NITRATE_NITRITE SENSOR PROTEIN NARQ"/>
    <property type="match status" value="1"/>
</dbReference>
<organism evidence="11 12">
    <name type="scientific">Stackebrandtia albiflava</name>
    <dbReference type="NCBI Taxonomy" id="406432"/>
    <lineage>
        <taxon>Bacteria</taxon>
        <taxon>Bacillati</taxon>
        <taxon>Actinomycetota</taxon>
        <taxon>Actinomycetes</taxon>
        <taxon>Glycomycetales</taxon>
        <taxon>Glycomycetaceae</taxon>
        <taxon>Stackebrandtia</taxon>
    </lineage>
</organism>
<dbReference type="OrthoDB" id="227596at2"/>
<comment type="catalytic activity">
    <reaction evidence="1">
        <text>ATP + protein L-histidine = ADP + protein N-phospho-L-histidine.</text>
        <dbReference type="EC" id="2.7.13.3"/>
    </reaction>
</comment>
<dbReference type="InterPro" id="IPR003594">
    <property type="entry name" value="HATPase_dom"/>
</dbReference>
<dbReference type="InterPro" id="IPR011712">
    <property type="entry name" value="Sig_transdc_His_kin_sub3_dim/P"/>
</dbReference>
<dbReference type="SMART" id="SM00387">
    <property type="entry name" value="HATPase_c"/>
    <property type="match status" value="1"/>
</dbReference>
<dbReference type="Pfam" id="PF07730">
    <property type="entry name" value="HisKA_3"/>
    <property type="match status" value="1"/>
</dbReference>